<name>A0A1V9Z760_9STRA</name>
<protein>
    <submittedName>
        <fullName evidence="3">Uncharacterized protein</fullName>
    </submittedName>
</protein>
<feature type="region of interest" description="Disordered" evidence="1">
    <location>
        <begin position="322"/>
        <end position="348"/>
    </location>
</feature>
<proteinExistence type="predicted"/>
<dbReference type="AlphaFoldDB" id="A0A1V9Z760"/>
<keyword evidence="2" id="KW-1133">Transmembrane helix</keyword>
<dbReference type="EMBL" id="JNBS01002229">
    <property type="protein sequence ID" value="OQR93826.1"/>
    <property type="molecule type" value="Genomic_DNA"/>
</dbReference>
<sequence length="575" mass="62875">MVACALPALVAAANDTVQINLRADGSGSGESSSHTLTVVLIGVGIGLVIAIALICVYRKCRKRRPKAPDFEEFIDPNDRIEQNDPFKSIPQHRGENPSNFNHLRNHRPTELSSPSSSIEPTIVYNKQQEVAQSTTEVTRNQSEQVSFRYKIDPPNQDYGFNIDQELSPTTLTRSMPLKDMAPAPAPAPTSPRNPIQFKQQKASPPQSTQPKPSQPKSTPPKPAQPKPTPPSPPEPVAPVRQPRTPPKASAPANNRIGHQTSPTARKSIFDSPIELPPEGHHAARPKSKMTPEMRAAKKAALINQLSSARAPIVYAPPARATEVVARRPSANSDVSLPRRQPSQSMVLPPDEPRTFLPLPAAPVYQAAPTVVHEQVPHFDMNAPYSEEESYLTCVDNANDTLPLGAEAENYQAREERATAKSELIKQLPQPAPTRDVLNHSFLSGEHSHPSIEEQRPRHFELRSEPPKETGMIYLPSAAPTKPYQREFTGAVSTKPFQSEFTGAVSNKPFQSEFTGAVSNKPFQSEFTGAVSNKPFQSEFTGAVSNKPFRNEFAGAISNKPFQSEFAGAALAKPFQ</sequence>
<feature type="non-terminal residue" evidence="3">
    <location>
        <position position="575"/>
    </location>
</feature>
<accession>A0A1V9Z760</accession>
<dbReference type="Proteomes" id="UP000243217">
    <property type="component" value="Unassembled WGS sequence"/>
</dbReference>
<evidence type="ECO:0000256" key="1">
    <source>
        <dbReference type="SAM" id="MobiDB-lite"/>
    </source>
</evidence>
<keyword evidence="4" id="KW-1185">Reference proteome</keyword>
<keyword evidence="2" id="KW-0812">Transmembrane</keyword>
<comment type="caution">
    <text evidence="3">The sequence shown here is derived from an EMBL/GenBank/DDBJ whole genome shotgun (WGS) entry which is preliminary data.</text>
</comment>
<feature type="region of interest" description="Disordered" evidence="1">
    <location>
        <begin position="77"/>
        <end position="118"/>
    </location>
</feature>
<dbReference type="STRING" id="74557.A0A1V9Z760"/>
<reference evidence="3 4" key="1">
    <citation type="journal article" date="2014" name="Genome Biol. Evol.">
        <title>The secreted proteins of Achlya hypogyna and Thraustotheca clavata identify the ancestral oomycete secretome and reveal gene acquisitions by horizontal gene transfer.</title>
        <authorList>
            <person name="Misner I."/>
            <person name="Blouin N."/>
            <person name="Leonard G."/>
            <person name="Richards T.A."/>
            <person name="Lane C.E."/>
        </authorList>
    </citation>
    <scope>NUCLEOTIDE SEQUENCE [LARGE SCALE GENOMIC DNA]</scope>
    <source>
        <strain evidence="3 4">ATCC 34112</strain>
    </source>
</reference>
<evidence type="ECO:0000313" key="3">
    <source>
        <dbReference type="EMBL" id="OQR93826.1"/>
    </source>
</evidence>
<evidence type="ECO:0000313" key="4">
    <source>
        <dbReference type="Proteomes" id="UP000243217"/>
    </source>
</evidence>
<gene>
    <name evidence="3" type="ORF">THRCLA_08339</name>
</gene>
<feature type="compositionally biased region" description="Pro residues" evidence="1">
    <location>
        <begin position="217"/>
        <end position="236"/>
    </location>
</feature>
<feature type="compositionally biased region" description="Polar residues" evidence="1">
    <location>
        <begin position="329"/>
        <end position="345"/>
    </location>
</feature>
<organism evidence="3 4">
    <name type="scientific">Thraustotheca clavata</name>
    <dbReference type="NCBI Taxonomy" id="74557"/>
    <lineage>
        <taxon>Eukaryota</taxon>
        <taxon>Sar</taxon>
        <taxon>Stramenopiles</taxon>
        <taxon>Oomycota</taxon>
        <taxon>Saprolegniomycetes</taxon>
        <taxon>Saprolegniales</taxon>
        <taxon>Achlyaceae</taxon>
        <taxon>Thraustotheca</taxon>
    </lineage>
</organism>
<keyword evidence="2" id="KW-0472">Membrane</keyword>
<feature type="compositionally biased region" description="Low complexity" evidence="1">
    <location>
        <begin position="198"/>
        <end position="216"/>
    </location>
</feature>
<feature type="transmembrane region" description="Helical" evidence="2">
    <location>
        <begin position="37"/>
        <end position="57"/>
    </location>
</feature>
<feature type="region of interest" description="Disordered" evidence="1">
    <location>
        <begin position="175"/>
        <end position="295"/>
    </location>
</feature>
<evidence type="ECO:0000256" key="2">
    <source>
        <dbReference type="SAM" id="Phobius"/>
    </source>
</evidence>
<dbReference type="OrthoDB" id="6090360at2759"/>